<dbReference type="EMBL" id="CAJNOE010001268">
    <property type="protein sequence ID" value="CAF1407090.1"/>
    <property type="molecule type" value="Genomic_DNA"/>
</dbReference>
<sequence length="69" mass="7918">SERLAIAWNFVSKPNTSRIQLGKNLRICGDCHSAIKLIANIRQCEIVVRDANRIHHFFKNGQCSCNNFF</sequence>
<feature type="domain" description="DYW" evidence="1">
    <location>
        <begin position="1"/>
        <end position="68"/>
    </location>
</feature>
<comment type="caution">
    <text evidence="2">The sequence shown here is derived from an EMBL/GenBank/DDBJ whole genome shotgun (WGS) entry which is preliminary data.</text>
</comment>
<dbReference type="Pfam" id="PF14432">
    <property type="entry name" value="DYW_deaminase"/>
    <property type="match status" value="1"/>
</dbReference>
<evidence type="ECO:0000313" key="3">
    <source>
        <dbReference type="Proteomes" id="UP000663860"/>
    </source>
</evidence>
<name>A0A815L9W3_9BILA</name>
<dbReference type="InterPro" id="IPR032867">
    <property type="entry name" value="DYW_dom"/>
</dbReference>
<accession>A0A815L9W3</accession>
<dbReference type="GO" id="GO:0008270">
    <property type="term" value="F:zinc ion binding"/>
    <property type="evidence" value="ECO:0007669"/>
    <property type="project" value="InterPro"/>
</dbReference>
<proteinExistence type="predicted"/>
<dbReference type="Proteomes" id="UP000663860">
    <property type="component" value="Unassembled WGS sequence"/>
</dbReference>
<protein>
    <recommendedName>
        <fullName evidence="1">DYW domain-containing protein</fullName>
    </recommendedName>
</protein>
<organism evidence="2 3">
    <name type="scientific">Adineta steineri</name>
    <dbReference type="NCBI Taxonomy" id="433720"/>
    <lineage>
        <taxon>Eukaryota</taxon>
        <taxon>Metazoa</taxon>
        <taxon>Spiralia</taxon>
        <taxon>Gnathifera</taxon>
        <taxon>Rotifera</taxon>
        <taxon>Eurotatoria</taxon>
        <taxon>Bdelloidea</taxon>
        <taxon>Adinetida</taxon>
        <taxon>Adinetidae</taxon>
        <taxon>Adineta</taxon>
    </lineage>
</organism>
<reference evidence="2" key="1">
    <citation type="submission" date="2021-02" db="EMBL/GenBank/DDBJ databases">
        <authorList>
            <person name="Nowell W R."/>
        </authorList>
    </citation>
    <scope>NUCLEOTIDE SEQUENCE</scope>
</reference>
<dbReference type="AlphaFoldDB" id="A0A815L9W3"/>
<evidence type="ECO:0000259" key="1">
    <source>
        <dbReference type="Pfam" id="PF14432"/>
    </source>
</evidence>
<gene>
    <name evidence="2" type="ORF">IZO911_LOCUS39849</name>
</gene>
<feature type="non-terminal residue" evidence="2">
    <location>
        <position position="1"/>
    </location>
</feature>
<evidence type="ECO:0000313" key="2">
    <source>
        <dbReference type="EMBL" id="CAF1407090.1"/>
    </source>
</evidence>